<dbReference type="RefSeq" id="WP_386053638.1">
    <property type="nucleotide sequence ID" value="NZ_JBHTKH010000010.1"/>
</dbReference>
<dbReference type="EMBL" id="JBHTKH010000010">
    <property type="protein sequence ID" value="MFD1055604.1"/>
    <property type="molecule type" value="Genomic_DNA"/>
</dbReference>
<sequence length="42" mass="4411">MAVSDLGACSQRRTGRGDLVPLPTTRPYAVGERAPWANVAVA</sequence>
<reference evidence="3" key="1">
    <citation type="journal article" date="2019" name="Int. J. Syst. Evol. Microbiol.">
        <title>The Global Catalogue of Microorganisms (GCM) 10K type strain sequencing project: providing services to taxonomists for standard genome sequencing and annotation.</title>
        <authorList>
            <consortium name="The Broad Institute Genomics Platform"/>
            <consortium name="The Broad Institute Genome Sequencing Center for Infectious Disease"/>
            <person name="Wu L."/>
            <person name="Ma J."/>
        </authorList>
    </citation>
    <scope>NUCLEOTIDE SEQUENCE [LARGE SCALE GENOMIC DNA]</scope>
    <source>
        <strain evidence="3">CCUG 57508</strain>
    </source>
</reference>
<keyword evidence="3" id="KW-1185">Reference proteome</keyword>
<comment type="caution">
    <text evidence="2">The sequence shown here is derived from an EMBL/GenBank/DDBJ whole genome shotgun (WGS) entry which is preliminary data.</text>
</comment>
<gene>
    <name evidence="2" type="ORF">ACFQ2V_14920</name>
</gene>
<protein>
    <submittedName>
        <fullName evidence="2">Uncharacterized protein</fullName>
    </submittedName>
</protein>
<evidence type="ECO:0000313" key="2">
    <source>
        <dbReference type="EMBL" id="MFD1055604.1"/>
    </source>
</evidence>
<feature type="region of interest" description="Disordered" evidence="1">
    <location>
        <begin position="1"/>
        <end position="25"/>
    </location>
</feature>
<accession>A0ABW3N184</accession>
<name>A0ABW3N184_9MICO</name>
<proteinExistence type="predicted"/>
<dbReference type="Proteomes" id="UP001597046">
    <property type="component" value="Unassembled WGS sequence"/>
</dbReference>
<organism evidence="2 3">
    <name type="scientific">Terrabacter terrigena</name>
    <dbReference type="NCBI Taxonomy" id="574718"/>
    <lineage>
        <taxon>Bacteria</taxon>
        <taxon>Bacillati</taxon>
        <taxon>Actinomycetota</taxon>
        <taxon>Actinomycetes</taxon>
        <taxon>Micrococcales</taxon>
        <taxon>Intrasporangiaceae</taxon>
        <taxon>Terrabacter</taxon>
    </lineage>
</organism>
<evidence type="ECO:0000256" key="1">
    <source>
        <dbReference type="SAM" id="MobiDB-lite"/>
    </source>
</evidence>
<evidence type="ECO:0000313" key="3">
    <source>
        <dbReference type="Proteomes" id="UP001597046"/>
    </source>
</evidence>